<comment type="similarity">
    <text evidence="1 4">Belongs to the short-chain dehydrogenases/reductases (SDR) family.</text>
</comment>
<dbReference type="Proteomes" id="UP000053317">
    <property type="component" value="Unassembled WGS sequence"/>
</dbReference>
<keyword evidence="3" id="KW-0560">Oxidoreductase</keyword>
<organism evidence="6 7">
    <name type="scientific">Phaeomoniella chlamydospora</name>
    <name type="common">Phaeoacremonium chlamydosporum</name>
    <dbReference type="NCBI Taxonomy" id="158046"/>
    <lineage>
        <taxon>Eukaryota</taxon>
        <taxon>Fungi</taxon>
        <taxon>Dikarya</taxon>
        <taxon>Ascomycota</taxon>
        <taxon>Pezizomycotina</taxon>
        <taxon>Eurotiomycetes</taxon>
        <taxon>Chaetothyriomycetidae</taxon>
        <taxon>Phaeomoniellales</taxon>
        <taxon>Phaeomoniellaceae</taxon>
        <taxon>Phaeomoniella</taxon>
    </lineage>
</organism>
<dbReference type="InterPro" id="IPR020904">
    <property type="entry name" value="Sc_DH/Rdtase_CS"/>
</dbReference>
<dbReference type="PROSITE" id="PS00061">
    <property type="entry name" value="ADH_SHORT"/>
    <property type="match status" value="1"/>
</dbReference>
<evidence type="ECO:0000256" key="4">
    <source>
        <dbReference type="RuleBase" id="RU000363"/>
    </source>
</evidence>
<gene>
    <name evidence="6" type="ORF">UCRPC4_g05376</name>
</gene>
<dbReference type="PRINTS" id="PR00081">
    <property type="entry name" value="GDHRDH"/>
</dbReference>
<dbReference type="PANTHER" id="PTHR24322">
    <property type="entry name" value="PKSB"/>
    <property type="match status" value="1"/>
</dbReference>
<evidence type="ECO:0000259" key="5">
    <source>
        <dbReference type="SMART" id="SM00822"/>
    </source>
</evidence>
<dbReference type="GO" id="GO:0016616">
    <property type="term" value="F:oxidoreductase activity, acting on the CH-OH group of donors, NAD or NADP as acceptor"/>
    <property type="evidence" value="ECO:0007669"/>
    <property type="project" value="TreeGrafter"/>
</dbReference>
<dbReference type="Gene3D" id="3.40.50.720">
    <property type="entry name" value="NAD(P)-binding Rossmann-like Domain"/>
    <property type="match status" value="1"/>
</dbReference>
<evidence type="ECO:0000256" key="3">
    <source>
        <dbReference type="ARBA" id="ARBA00023002"/>
    </source>
</evidence>
<dbReference type="Pfam" id="PF00106">
    <property type="entry name" value="adh_short"/>
    <property type="match status" value="1"/>
</dbReference>
<feature type="domain" description="Ketoreductase" evidence="5">
    <location>
        <begin position="37"/>
        <end position="225"/>
    </location>
</feature>
<dbReference type="PANTHER" id="PTHR24322:SF736">
    <property type="entry name" value="RETINOL DEHYDROGENASE 10"/>
    <property type="match status" value="1"/>
</dbReference>
<name>A0A0G2G1C7_PHACM</name>
<sequence length="322" mass="34801">MIYTMAWAISVCAYHLLANFNHRIANGLPREVNLEDEVVLITGGAGGLGGLIAEVYGMRGVSVAVLDVKKPAGEQIEGVEYYECDIGNAEDVQHVKAKILNDLGQPSIVINCAAAPIHGDTFLDLSANNFAKTINANFLGAVNILRAFLPGLIESETGGTFVTVSSVLAHLCPANLSDYAASKAALSALHKSLAMELRQMGNTNVKALLVEPGQLGTTLFGWLETPNRFFAPVVETRELAKEIIARVDAGDGGVLRMPFYADWFSWYTVLPASFQILTRRLSHVDVVMAKSRDKRAMPSSILKTRNVVNSEDDGVVVEKDIL</sequence>
<dbReference type="SMART" id="SM00822">
    <property type="entry name" value="PKS_KR"/>
    <property type="match status" value="1"/>
</dbReference>
<dbReference type="PRINTS" id="PR00080">
    <property type="entry name" value="SDRFAMILY"/>
</dbReference>
<proteinExistence type="inferred from homology"/>
<evidence type="ECO:0000256" key="2">
    <source>
        <dbReference type="ARBA" id="ARBA00022857"/>
    </source>
</evidence>
<dbReference type="EMBL" id="LCWF01000137">
    <property type="protein sequence ID" value="KKY17743.1"/>
    <property type="molecule type" value="Genomic_DNA"/>
</dbReference>
<dbReference type="InterPro" id="IPR036291">
    <property type="entry name" value="NAD(P)-bd_dom_sf"/>
</dbReference>
<keyword evidence="7" id="KW-1185">Reference proteome</keyword>
<dbReference type="InterPro" id="IPR002347">
    <property type="entry name" value="SDR_fam"/>
</dbReference>
<evidence type="ECO:0000256" key="1">
    <source>
        <dbReference type="ARBA" id="ARBA00006484"/>
    </source>
</evidence>
<reference evidence="6 7" key="2">
    <citation type="submission" date="2015-05" db="EMBL/GenBank/DDBJ databases">
        <authorList>
            <person name="Morales-Cruz A."/>
            <person name="Amrine K.C."/>
            <person name="Cantu D."/>
        </authorList>
    </citation>
    <scope>NUCLEOTIDE SEQUENCE [LARGE SCALE GENOMIC DNA]</scope>
    <source>
        <strain evidence="6">UCRPC4</strain>
    </source>
</reference>
<comment type="caution">
    <text evidence="6">The sequence shown here is derived from an EMBL/GenBank/DDBJ whole genome shotgun (WGS) entry which is preliminary data.</text>
</comment>
<keyword evidence="2" id="KW-0521">NADP</keyword>
<evidence type="ECO:0000313" key="6">
    <source>
        <dbReference type="EMBL" id="KKY17743.1"/>
    </source>
</evidence>
<dbReference type="AlphaFoldDB" id="A0A0G2G1C7"/>
<dbReference type="InterPro" id="IPR057326">
    <property type="entry name" value="KR_dom"/>
</dbReference>
<protein>
    <submittedName>
        <fullName evidence="6">Putative short-chain dehydrogenase reductase</fullName>
    </submittedName>
</protein>
<dbReference type="SUPFAM" id="SSF51735">
    <property type="entry name" value="NAD(P)-binding Rossmann-fold domains"/>
    <property type="match status" value="1"/>
</dbReference>
<dbReference type="OrthoDB" id="5840532at2759"/>
<reference evidence="6 7" key="1">
    <citation type="submission" date="2015-05" db="EMBL/GenBank/DDBJ databases">
        <title>Distinctive expansion of gene families associated with plant cell wall degradation and secondary metabolism in the genomes of grapevine trunk pathogens.</title>
        <authorList>
            <person name="Lawrence D.P."/>
            <person name="Travadon R."/>
            <person name="Rolshausen P.E."/>
            <person name="Baumgartner K."/>
        </authorList>
    </citation>
    <scope>NUCLEOTIDE SEQUENCE [LARGE SCALE GENOMIC DNA]</scope>
    <source>
        <strain evidence="6">UCRPC4</strain>
    </source>
</reference>
<evidence type="ECO:0000313" key="7">
    <source>
        <dbReference type="Proteomes" id="UP000053317"/>
    </source>
</evidence>
<accession>A0A0G2G1C7</accession>